<name>A0ABV8SKE0_9BACL</name>
<dbReference type="EMBL" id="JBHSED010000071">
    <property type="protein sequence ID" value="MFC4307088.1"/>
    <property type="molecule type" value="Genomic_DNA"/>
</dbReference>
<feature type="coiled-coil region" evidence="1">
    <location>
        <begin position="109"/>
        <end position="136"/>
    </location>
</feature>
<gene>
    <name evidence="2" type="ORF">ACFO1S_27055</name>
</gene>
<reference evidence="3" key="1">
    <citation type="journal article" date="2019" name="Int. J. Syst. Evol. Microbiol.">
        <title>The Global Catalogue of Microorganisms (GCM) 10K type strain sequencing project: providing services to taxonomists for standard genome sequencing and annotation.</title>
        <authorList>
            <consortium name="The Broad Institute Genomics Platform"/>
            <consortium name="The Broad Institute Genome Sequencing Center for Infectious Disease"/>
            <person name="Wu L."/>
            <person name="Ma J."/>
        </authorList>
    </citation>
    <scope>NUCLEOTIDE SEQUENCE [LARGE SCALE GENOMIC DNA]</scope>
    <source>
        <strain evidence="3">CGMCC 4.1641</strain>
    </source>
</reference>
<dbReference type="SUPFAM" id="SSF58104">
    <property type="entry name" value="Methyl-accepting chemotaxis protein (MCP) signaling domain"/>
    <property type="match status" value="1"/>
</dbReference>
<protein>
    <submittedName>
        <fullName evidence="2">Uncharacterized protein</fullName>
    </submittedName>
</protein>
<evidence type="ECO:0000313" key="3">
    <source>
        <dbReference type="Proteomes" id="UP001595755"/>
    </source>
</evidence>
<dbReference type="RefSeq" id="WP_204604520.1">
    <property type="nucleotide sequence ID" value="NZ_JBHSED010000071.1"/>
</dbReference>
<evidence type="ECO:0000313" key="2">
    <source>
        <dbReference type="EMBL" id="MFC4307088.1"/>
    </source>
</evidence>
<organism evidence="2 3">
    <name type="scientific">Cohnella boryungensis</name>
    <dbReference type="NCBI Taxonomy" id="768479"/>
    <lineage>
        <taxon>Bacteria</taxon>
        <taxon>Bacillati</taxon>
        <taxon>Bacillota</taxon>
        <taxon>Bacilli</taxon>
        <taxon>Bacillales</taxon>
        <taxon>Paenibacillaceae</taxon>
        <taxon>Cohnella</taxon>
    </lineage>
</organism>
<comment type="caution">
    <text evidence="2">The sequence shown here is derived from an EMBL/GenBank/DDBJ whole genome shotgun (WGS) entry which is preliminary data.</text>
</comment>
<dbReference type="Proteomes" id="UP001595755">
    <property type="component" value="Unassembled WGS sequence"/>
</dbReference>
<accession>A0ABV8SKE0</accession>
<keyword evidence="3" id="KW-1185">Reference proteome</keyword>
<evidence type="ECO:0000256" key="1">
    <source>
        <dbReference type="SAM" id="Coils"/>
    </source>
</evidence>
<keyword evidence="1" id="KW-0175">Coiled coil</keyword>
<sequence>MTSKVNRPLAEQFETIVTLVQHISAQTRLLSLTAFGTTAITDDNSSTLVSQTEEVRQLVQMTCRTVQKLDLLIQQAHSLSDQFVRSVSADDLEAAEDGSDPSWQAKEALDFLLQLLEGRIEEIAEVEDELEATLRAVRGNASTAGSPTTALPRS</sequence>
<proteinExistence type="predicted"/>